<evidence type="ECO:0000313" key="10">
    <source>
        <dbReference type="Proteomes" id="UP000035009"/>
    </source>
</evidence>
<dbReference type="AlphaFoldDB" id="M3VBQ4"/>
<evidence type="ECO:0000256" key="5">
    <source>
        <dbReference type="ARBA" id="ARBA00023239"/>
    </source>
</evidence>
<protein>
    <recommendedName>
        <fullName evidence="8">Methylisocitrate lyase</fullName>
        <ecNumber evidence="8">4.1.3.30</ecNumber>
    </recommendedName>
</protein>
<comment type="similarity">
    <text evidence="2 8">Belongs to the isocitrate lyase/PEP mutase superfamily. Methylisocitrate lyase family.</text>
</comment>
<dbReference type="OrthoDB" id="9771433at2"/>
<comment type="function">
    <text evidence="7">Involved in the methylcitric acid cycle. Catalyzes the cleavage of 2-methylisocitrate to yield pyruvate and succinate.</text>
</comment>
<keyword evidence="4" id="KW-0460">Magnesium</keyword>
<name>M3VBQ4_GORML</name>
<keyword evidence="10" id="KW-1185">Reference proteome</keyword>
<comment type="catalytic activity">
    <reaction evidence="8">
        <text>(2S,3R)-3-hydroxybutane-1,2,3-tricarboxylate = pyruvate + succinate</text>
        <dbReference type="Rhea" id="RHEA:16809"/>
        <dbReference type="ChEBI" id="CHEBI:15361"/>
        <dbReference type="ChEBI" id="CHEBI:30031"/>
        <dbReference type="ChEBI" id="CHEBI:57429"/>
        <dbReference type="EC" id="4.1.3.30"/>
    </reaction>
</comment>
<dbReference type="PANTHER" id="PTHR42905">
    <property type="entry name" value="PHOSPHOENOLPYRUVATE CARBOXYLASE"/>
    <property type="match status" value="1"/>
</dbReference>
<comment type="function">
    <text evidence="8">Catalyzes the thermodynamically favored C-C bond cleavage of (2R,3S)-2-methylisocitrate to yield pyruvate and succinate.</text>
</comment>
<comment type="pathway">
    <text evidence="8">Organic acid metabolism; propanoate degradation.</text>
</comment>
<dbReference type="EC" id="4.1.3.30" evidence="8"/>
<keyword evidence="5 8" id="KW-0456">Lyase</keyword>
<dbReference type="InterPro" id="IPR040442">
    <property type="entry name" value="Pyrv_kinase-like_dom_sf"/>
</dbReference>
<evidence type="ECO:0000256" key="6">
    <source>
        <dbReference type="ARBA" id="ARBA00051150"/>
    </source>
</evidence>
<dbReference type="FunFam" id="3.20.20.60:FF:000009">
    <property type="entry name" value="2-methylisocitrate lyase"/>
    <property type="match status" value="1"/>
</dbReference>
<dbReference type="GO" id="GO:0046872">
    <property type="term" value="F:metal ion binding"/>
    <property type="evidence" value="ECO:0007669"/>
    <property type="project" value="UniProtKB-KW"/>
</dbReference>
<evidence type="ECO:0000256" key="1">
    <source>
        <dbReference type="ARBA" id="ARBA00001946"/>
    </source>
</evidence>
<dbReference type="PANTHER" id="PTHR42905:SF5">
    <property type="entry name" value="CARBOXYVINYL-CARBOXYPHOSPHONATE PHOSPHORYLMUTASE, CHLOROPLASTIC"/>
    <property type="match status" value="1"/>
</dbReference>
<dbReference type="NCBIfam" id="TIGR02317">
    <property type="entry name" value="prpB"/>
    <property type="match status" value="1"/>
</dbReference>
<dbReference type="GO" id="GO:0046421">
    <property type="term" value="F:methylisocitrate lyase activity"/>
    <property type="evidence" value="ECO:0007669"/>
    <property type="project" value="UniProtKB-EC"/>
</dbReference>
<evidence type="ECO:0000256" key="4">
    <source>
        <dbReference type="ARBA" id="ARBA00022842"/>
    </source>
</evidence>
<comment type="cofactor">
    <cofactor evidence="1">
        <name>Mg(2+)</name>
        <dbReference type="ChEBI" id="CHEBI:18420"/>
    </cofactor>
</comment>
<dbReference type="InterPro" id="IPR018523">
    <property type="entry name" value="Isocitrate_lyase_ph_CS"/>
</dbReference>
<dbReference type="STRING" id="410332.SAMN04488550_1513"/>
<dbReference type="InterPro" id="IPR015813">
    <property type="entry name" value="Pyrv/PenolPyrv_kinase-like_dom"/>
</dbReference>
<evidence type="ECO:0000256" key="7">
    <source>
        <dbReference type="ARBA" id="ARBA00058526"/>
    </source>
</evidence>
<dbReference type="EMBL" id="BAOP01000020">
    <property type="protein sequence ID" value="GAC80668.1"/>
    <property type="molecule type" value="Genomic_DNA"/>
</dbReference>
<accession>M3VBQ4</accession>
<dbReference type="Pfam" id="PF13714">
    <property type="entry name" value="PEP_mutase"/>
    <property type="match status" value="1"/>
</dbReference>
<comment type="caution">
    <text evidence="9">The sequence shown here is derived from an EMBL/GenBank/DDBJ whole genome shotgun (WGS) entry which is preliminary data.</text>
</comment>
<gene>
    <name evidence="9" type="primary">prpB</name>
    <name evidence="9" type="ORF">GM1_020_00320</name>
</gene>
<dbReference type="Gene3D" id="3.20.20.60">
    <property type="entry name" value="Phosphoenolpyruvate-binding domains"/>
    <property type="match status" value="1"/>
</dbReference>
<evidence type="ECO:0000256" key="2">
    <source>
        <dbReference type="ARBA" id="ARBA00009282"/>
    </source>
</evidence>
<keyword evidence="3" id="KW-0479">Metal-binding</keyword>
<dbReference type="RefSeq" id="WP_008379828.1">
    <property type="nucleotide sequence ID" value="NZ_BAOP01000020.1"/>
</dbReference>
<dbReference type="PROSITE" id="PS00161">
    <property type="entry name" value="ISOCITRATE_LYASE"/>
    <property type="match status" value="1"/>
</dbReference>
<dbReference type="InterPro" id="IPR012695">
    <property type="entry name" value="PrpB"/>
</dbReference>
<evidence type="ECO:0000256" key="8">
    <source>
        <dbReference type="RuleBase" id="RU361121"/>
    </source>
</evidence>
<evidence type="ECO:0000313" key="9">
    <source>
        <dbReference type="EMBL" id="GAC80668.1"/>
    </source>
</evidence>
<evidence type="ECO:0000256" key="3">
    <source>
        <dbReference type="ARBA" id="ARBA00022723"/>
    </source>
</evidence>
<dbReference type="eggNOG" id="COG2513">
    <property type="taxonomic scope" value="Bacteria"/>
</dbReference>
<dbReference type="CDD" id="cd00377">
    <property type="entry name" value="ICL_PEPM"/>
    <property type="match status" value="1"/>
</dbReference>
<dbReference type="InterPro" id="IPR039556">
    <property type="entry name" value="ICL/PEPM"/>
</dbReference>
<dbReference type="Proteomes" id="UP000035009">
    <property type="component" value="Unassembled WGS sequence"/>
</dbReference>
<sequence>MSDATGLFTSRNTDAEKRASLRSALDSGELQRWPGAFSPLVAKIVAEAGFEGVYVSGAALSADLGLPDIGLTTLSEVAERGSAIARSTELPTLIDADTGFGEPMSAARTVSVLEDAGLAGCHLEDQVNPKRCGHLDGKEVVPADEMIRRIAAAVGARRDPNFIVCARTDARGVEGLDAAIERAKAYVDAGADLIFTEALADASEFAAFRAAVDAPLLANMTEFGKSKLLTTDRLRNLGYNAVIYPVTTLRLAMGAVEAGLAAIAEEGTQAALLDKMQHRSRLYDFLRYSDYNAFDTNLFTYSTPGERS</sequence>
<reference evidence="9 10" key="1">
    <citation type="submission" date="2013-02" db="EMBL/GenBank/DDBJ databases">
        <title>Whole genome shotgun sequence of Gordonia malaquae NBRC 108250.</title>
        <authorList>
            <person name="Yoshida I."/>
            <person name="Hosoyama A."/>
            <person name="Tsuchikane K."/>
            <person name="Ando Y."/>
            <person name="Baba S."/>
            <person name="Ohji S."/>
            <person name="Hamada M."/>
            <person name="Tamura T."/>
            <person name="Yamazoe A."/>
            <person name="Yamazaki S."/>
            <person name="Fujita N."/>
        </authorList>
    </citation>
    <scope>NUCLEOTIDE SEQUENCE [LARGE SCALE GENOMIC DNA]</scope>
    <source>
        <strain evidence="9 10">NBRC 108250</strain>
    </source>
</reference>
<dbReference type="UniPathway" id="UPA00946"/>
<comment type="catalytic activity">
    <reaction evidence="6">
        <text>3-hydroxybutane-1,2,3-tricarboxylate = pyruvate + succinate</text>
        <dbReference type="Rhea" id="RHEA:57504"/>
        <dbReference type="ChEBI" id="CHEBI:15361"/>
        <dbReference type="ChEBI" id="CHEBI:30031"/>
        <dbReference type="ChEBI" id="CHEBI:141790"/>
    </reaction>
</comment>
<dbReference type="SUPFAM" id="SSF51621">
    <property type="entry name" value="Phosphoenolpyruvate/pyruvate domain"/>
    <property type="match status" value="1"/>
</dbReference>
<dbReference type="GO" id="GO:0019629">
    <property type="term" value="P:propionate catabolic process, 2-methylcitrate cycle"/>
    <property type="evidence" value="ECO:0007669"/>
    <property type="project" value="InterPro"/>
</dbReference>
<proteinExistence type="inferred from homology"/>
<organism evidence="9 10">
    <name type="scientific">Gordonia malaquae NBRC 108250</name>
    <dbReference type="NCBI Taxonomy" id="1223542"/>
    <lineage>
        <taxon>Bacteria</taxon>
        <taxon>Bacillati</taxon>
        <taxon>Actinomycetota</taxon>
        <taxon>Actinomycetes</taxon>
        <taxon>Mycobacteriales</taxon>
        <taxon>Gordoniaceae</taxon>
        <taxon>Gordonia</taxon>
    </lineage>
</organism>